<evidence type="ECO:0000313" key="2">
    <source>
        <dbReference type="Proteomes" id="UP000318626"/>
    </source>
</evidence>
<keyword evidence="2" id="KW-1185">Reference proteome</keyword>
<organism evidence="1 2">
    <name type="scientific">Bremerella volcania</name>
    <dbReference type="NCBI Taxonomy" id="2527984"/>
    <lineage>
        <taxon>Bacteria</taxon>
        <taxon>Pseudomonadati</taxon>
        <taxon>Planctomycetota</taxon>
        <taxon>Planctomycetia</taxon>
        <taxon>Pirellulales</taxon>
        <taxon>Pirellulaceae</taxon>
        <taxon>Bremerella</taxon>
    </lineage>
</organism>
<protein>
    <submittedName>
        <fullName evidence="1">Uncharacterized protein</fullName>
    </submittedName>
</protein>
<gene>
    <name evidence="1" type="ORF">Pan97_21280</name>
</gene>
<dbReference type="Proteomes" id="UP000318626">
    <property type="component" value="Chromosome"/>
</dbReference>
<proteinExistence type="predicted"/>
<dbReference type="KEGG" id="bvo:Pan97_21280"/>
<accession>A0A518C7A5</accession>
<evidence type="ECO:0000313" key="1">
    <source>
        <dbReference type="EMBL" id="QDU75106.1"/>
    </source>
</evidence>
<dbReference type="EMBL" id="CP036289">
    <property type="protein sequence ID" value="QDU75106.1"/>
    <property type="molecule type" value="Genomic_DNA"/>
</dbReference>
<dbReference type="RefSeq" id="WP_144972237.1">
    <property type="nucleotide sequence ID" value="NZ_CP036289.1"/>
</dbReference>
<dbReference type="AlphaFoldDB" id="A0A518C7A5"/>
<sequence length="260" mass="27978">MTDFLEAPTGGLVFGGGSLVPPFLASYSNSSGTSGSTRSVTAPSGIQAGDLLFAFCTSANDEPFFGSDVGFTAVADGGGYTPSWTQLYKRTVNKTDTFGDFPTQGHVEGCSQCFWKVANANDVAASQFRFNDGESSSLKTICIVRVVGSGGIDAYYSDQVVWTHDGPTDPDHREVQAPDITTTRPACLLLFHGSCIWRYQDNNPYASDNYFTANFDNATALQDEVVQRVGYDIVYPTGSIGTDYIAYTSYDETIAPVGYF</sequence>
<name>A0A518C7A5_9BACT</name>
<reference evidence="2" key="1">
    <citation type="submission" date="2019-02" db="EMBL/GenBank/DDBJ databases">
        <title>Deep-cultivation of Planctomycetes and their phenomic and genomic characterization uncovers novel biology.</title>
        <authorList>
            <person name="Wiegand S."/>
            <person name="Jogler M."/>
            <person name="Boedeker C."/>
            <person name="Pinto D."/>
            <person name="Vollmers J."/>
            <person name="Rivas-Marin E."/>
            <person name="Kohn T."/>
            <person name="Peeters S.H."/>
            <person name="Heuer A."/>
            <person name="Rast P."/>
            <person name="Oberbeckmann S."/>
            <person name="Bunk B."/>
            <person name="Jeske O."/>
            <person name="Meyerdierks A."/>
            <person name="Storesund J.E."/>
            <person name="Kallscheuer N."/>
            <person name="Luecker S."/>
            <person name="Lage O.M."/>
            <person name="Pohl T."/>
            <person name="Merkel B.J."/>
            <person name="Hornburger P."/>
            <person name="Mueller R.-W."/>
            <person name="Bruemmer F."/>
            <person name="Labrenz M."/>
            <person name="Spormann A.M."/>
            <person name="Op den Camp H."/>
            <person name="Overmann J."/>
            <person name="Amann R."/>
            <person name="Jetten M.S.M."/>
            <person name="Mascher T."/>
            <person name="Medema M.H."/>
            <person name="Devos D.P."/>
            <person name="Kaster A.-K."/>
            <person name="Ovreas L."/>
            <person name="Rohde M."/>
            <person name="Galperin M.Y."/>
            <person name="Jogler C."/>
        </authorList>
    </citation>
    <scope>NUCLEOTIDE SEQUENCE [LARGE SCALE GENOMIC DNA]</scope>
    <source>
        <strain evidence="2">Pan97</strain>
    </source>
</reference>